<feature type="region of interest" description="Disordered" evidence="1">
    <location>
        <begin position="121"/>
        <end position="145"/>
    </location>
</feature>
<evidence type="ECO:0000313" key="2">
    <source>
        <dbReference type="EMBL" id="CAG8803623.1"/>
    </source>
</evidence>
<sequence>MTLYVPAAAKSSQQEVARFTQIASNNNDKVSQYSLFIPRIESFSTILNIPTIPATPTIPSAFIPTIRVGATKIVPTEITTAIPISTTANIPFTNTVKATTLKSTIQTMTTAPVTIQQKTPSITNTATSSHSTYNQLPSSTTTSIS</sequence>
<dbReference type="EMBL" id="CAJVPZ010075117">
    <property type="protein sequence ID" value="CAG8803623.1"/>
    <property type="molecule type" value="Genomic_DNA"/>
</dbReference>
<dbReference type="Proteomes" id="UP000789396">
    <property type="component" value="Unassembled WGS sequence"/>
</dbReference>
<protein>
    <submittedName>
        <fullName evidence="2">10684_t:CDS:1</fullName>
    </submittedName>
</protein>
<keyword evidence="3" id="KW-1185">Reference proteome</keyword>
<reference evidence="2" key="1">
    <citation type="submission" date="2021-06" db="EMBL/GenBank/DDBJ databases">
        <authorList>
            <person name="Kallberg Y."/>
            <person name="Tangrot J."/>
            <person name="Rosling A."/>
        </authorList>
    </citation>
    <scope>NUCLEOTIDE SEQUENCE</scope>
    <source>
        <strain evidence="2">IN212</strain>
    </source>
</reference>
<dbReference type="AlphaFoldDB" id="A0A9N9JZE5"/>
<name>A0A9N9JZE5_9GLOM</name>
<evidence type="ECO:0000313" key="3">
    <source>
        <dbReference type="Proteomes" id="UP000789396"/>
    </source>
</evidence>
<gene>
    <name evidence="2" type="ORF">RFULGI_LOCUS17994</name>
</gene>
<evidence type="ECO:0000256" key="1">
    <source>
        <dbReference type="SAM" id="MobiDB-lite"/>
    </source>
</evidence>
<comment type="caution">
    <text evidence="2">The sequence shown here is derived from an EMBL/GenBank/DDBJ whole genome shotgun (WGS) entry which is preliminary data.</text>
</comment>
<feature type="non-terminal residue" evidence="2">
    <location>
        <position position="1"/>
    </location>
</feature>
<accession>A0A9N9JZE5</accession>
<dbReference type="OrthoDB" id="10490245at2759"/>
<organism evidence="2 3">
    <name type="scientific">Racocetra fulgida</name>
    <dbReference type="NCBI Taxonomy" id="60492"/>
    <lineage>
        <taxon>Eukaryota</taxon>
        <taxon>Fungi</taxon>
        <taxon>Fungi incertae sedis</taxon>
        <taxon>Mucoromycota</taxon>
        <taxon>Glomeromycotina</taxon>
        <taxon>Glomeromycetes</taxon>
        <taxon>Diversisporales</taxon>
        <taxon>Gigasporaceae</taxon>
        <taxon>Racocetra</taxon>
    </lineage>
</organism>
<proteinExistence type="predicted"/>